<feature type="compositionally biased region" description="Basic and acidic residues" evidence="1">
    <location>
        <begin position="272"/>
        <end position="286"/>
    </location>
</feature>
<evidence type="ECO:0000313" key="3">
    <source>
        <dbReference type="Proteomes" id="UP000078240"/>
    </source>
</evidence>
<feature type="compositionally biased region" description="Polar residues" evidence="1">
    <location>
        <begin position="234"/>
        <end position="246"/>
    </location>
</feature>
<reference evidence="2 3" key="1">
    <citation type="submission" date="2016-01" db="EMBL/GenBank/DDBJ databases">
        <title>Biosynthesis of antibiotic leucinostatins and their inhibition on Phytophthora in bio-control Purpureocillium lilacinum.</title>
        <authorList>
            <person name="Wang G."/>
            <person name="Liu Z."/>
            <person name="Lin R."/>
            <person name="Li E."/>
            <person name="Mao Z."/>
            <person name="Ling J."/>
            <person name="Yin W."/>
            <person name="Xie B."/>
        </authorList>
    </citation>
    <scope>NUCLEOTIDE SEQUENCE [LARGE SCALE GENOMIC DNA]</scope>
    <source>
        <strain evidence="2">PLBJ-1</strain>
    </source>
</reference>
<sequence>MSRTNQGRAWAPRNLTTLASAGFATRALHQPLASSDLRQSVPMSRSAPDICETLNLTSDGLPRCRTFAGPRDSILDYADHVRSRLTNEKRMDFNTVVTRLFDSGELRQDVFKQMLEESAGICTWDCCYSSTPLWDLETPQVKAYFVKGQVAAHNKKRVVMRALQLFPWPAVQEALQNAHVRRVSGNSRGSAKGRLTPVDFLAALQHLQVGLRGTPSRTSPGKPATRSVPRDFLQASSAPTNSTSTGRHAEYGSKSGFMPPDSASRASPARQRSRESTVTQHHDQGQPRKRRAASASPCPSVIMIPGSPTSEESVSNQESHASSPTPQPYVKRPRRARPFTDGVDEALESWLESLVLGHLLGPDFVFQALECICDFAAGFEAAKPGSTITYESLAENVTRLVPVKVSNDHWILGRVRHGCPVILYDPKGSCDSTAGLDRVRIVPGGRFYRSSPVFQQNEGESEVLLLYIALCLVGQSDIPPTVDMSFCRHLLHSVLHTDSLEEASGAARVRLDIQRLLNPIIVDSSTWGRAGVRLSDVREALERIREAEEAMRSDLALMLPSAHHTAALFEKLIASYSGAPTPSSFRIRIGLEFCDRVKDGIHGK</sequence>
<name>A0A179EXF8_PURLI</name>
<feature type="compositionally biased region" description="Polar residues" evidence="1">
    <location>
        <begin position="307"/>
        <end position="324"/>
    </location>
</feature>
<dbReference type="AlphaFoldDB" id="A0A179EXF8"/>
<dbReference type="EMBL" id="LSBH01000070">
    <property type="protein sequence ID" value="OAQ57875.1"/>
    <property type="molecule type" value="Genomic_DNA"/>
</dbReference>
<organism evidence="2 3">
    <name type="scientific">Purpureocillium lilacinum</name>
    <name type="common">Paecilomyces lilacinus</name>
    <dbReference type="NCBI Taxonomy" id="33203"/>
    <lineage>
        <taxon>Eukaryota</taxon>
        <taxon>Fungi</taxon>
        <taxon>Dikarya</taxon>
        <taxon>Ascomycota</taxon>
        <taxon>Pezizomycotina</taxon>
        <taxon>Sordariomycetes</taxon>
        <taxon>Hypocreomycetidae</taxon>
        <taxon>Hypocreales</taxon>
        <taxon>Ophiocordycipitaceae</taxon>
        <taxon>Purpureocillium</taxon>
    </lineage>
</organism>
<comment type="caution">
    <text evidence="2">The sequence shown here is derived from an EMBL/GenBank/DDBJ whole genome shotgun (WGS) entry which is preliminary data.</text>
</comment>
<proteinExistence type="predicted"/>
<accession>A0A179EXF8</accession>
<dbReference type="Proteomes" id="UP000078240">
    <property type="component" value="Unassembled WGS sequence"/>
</dbReference>
<feature type="region of interest" description="Disordered" evidence="1">
    <location>
        <begin position="211"/>
        <end position="335"/>
    </location>
</feature>
<evidence type="ECO:0000256" key="1">
    <source>
        <dbReference type="SAM" id="MobiDB-lite"/>
    </source>
</evidence>
<evidence type="ECO:0000313" key="2">
    <source>
        <dbReference type="EMBL" id="OAQ57875.1"/>
    </source>
</evidence>
<gene>
    <name evidence="2" type="ORF">VFPBJ_11721</name>
</gene>
<protein>
    <submittedName>
        <fullName evidence="2">Uncharacterized protein</fullName>
    </submittedName>
</protein>
<feature type="compositionally biased region" description="Low complexity" evidence="1">
    <location>
        <begin position="259"/>
        <end position="270"/>
    </location>
</feature>